<dbReference type="InterPro" id="IPR013783">
    <property type="entry name" value="Ig-like_fold"/>
</dbReference>
<dbReference type="InterPro" id="IPR015919">
    <property type="entry name" value="Cadherin-like_sf"/>
</dbReference>
<proteinExistence type="predicted"/>
<organism evidence="2">
    <name type="scientific">hydrocarbon metagenome</name>
    <dbReference type="NCBI Taxonomy" id="938273"/>
    <lineage>
        <taxon>unclassified sequences</taxon>
        <taxon>metagenomes</taxon>
        <taxon>ecological metagenomes</taxon>
    </lineage>
</organism>
<dbReference type="AlphaFoldDB" id="A0A0W8FRI7"/>
<dbReference type="GO" id="GO:0005509">
    <property type="term" value="F:calcium ion binding"/>
    <property type="evidence" value="ECO:0007669"/>
    <property type="project" value="InterPro"/>
</dbReference>
<dbReference type="Pfam" id="PF05229">
    <property type="entry name" value="SCPU"/>
    <property type="match status" value="1"/>
</dbReference>
<comment type="caution">
    <text evidence="2">The sequence shown here is derived from an EMBL/GenBank/DDBJ whole genome shotgun (WGS) entry which is preliminary data.</text>
</comment>
<feature type="domain" description="Spore coat protein U/FanG" evidence="1">
    <location>
        <begin position="251"/>
        <end position="378"/>
    </location>
</feature>
<dbReference type="InterPro" id="IPR007893">
    <property type="entry name" value="Spore_coat_U/FanG"/>
</dbReference>
<dbReference type="InterPro" id="IPR053167">
    <property type="entry name" value="Spore_coat_component"/>
</dbReference>
<protein>
    <submittedName>
        <fullName evidence="2">Fibronectin type iii domain protein</fullName>
    </submittedName>
</protein>
<dbReference type="Pfam" id="PF05345">
    <property type="entry name" value="He_PIG"/>
    <property type="match status" value="1"/>
</dbReference>
<dbReference type="PANTHER" id="PTHR37089:SF1">
    <property type="entry name" value="MEMBRANE PROTEIN"/>
    <property type="match status" value="1"/>
</dbReference>
<dbReference type="GO" id="GO:0016020">
    <property type="term" value="C:membrane"/>
    <property type="evidence" value="ECO:0007669"/>
    <property type="project" value="InterPro"/>
</dbReference>
<reference evidence="2" key="1">
    <citation type="journal article" date="2015" name="Proc. Natl. Acad. Sci. U.S.A.">
        <title>Networks of energetic and metabolic interactions define dynamics in microbial communities.</title>
        <authorList>
            <person name="Embree M."/>
            <person name="Liu J.K."/>
            <person name="Al-Bassam M.M."/>
            <person name="Zengler K."/>
        </authorList>
    </citation>
    <scope>NUCLEOTIDE SEQUENCE</scope>
</reference>
<evidence type="ECO:0000313" key="2">
    <source>
        <dbReference type="EMBL" id="KUG23483.1"/>
    </source>
</evidence>
<gene>
    <name evidence="2" type="ORF">ASZ90_006724</name>
</gene>
<dbReference type="SUPFAM" id="SSF49313">
    <property type="entry name" value="Cadherin-like"/>
    <property type="match status" value="1"/>
</dbReference>
<name>A0A0W8FRI7_9ZZZZ</name>
<dbReference type="Gene3D" id="2.60.40.10">
    <property type="entry name" value="Immunoglobulins"/>
    <property type="match status" value="1"/>
</dbReference>
<evidence type="ECO:0000259" key="1">
    <source>
        <dbReference type="Pfam" id="PF05229"/>
    </source>
</evidence>
<dbReference type="EMBL" id="LNQE01000904">
    <property type="protein sequence ID" value="KUG23483.1"/>
    <property type="molecule type" value="Genomic_DNA"/>
</dbReference>
<sequence length="381" mass="38829">MNLQKLRKIFRILIFLLLLSGLGTTVYATTLTPANGTNFTAANQFLSYTSTNLRAGGCILLPATYTWSSSGLPAGLSLSSTTGTNNTFSGTPTVSGTSAFTVTVTGRNAFGFSCGGSVTNTYYITVNPRCRFSGGSTGSISFTIDPTLTGPIYNTVTQNVNFQCGPGTTYSYSILPAQPNLTGTRNTIPYTLSAGQGLSPLGQNTSDGTLIPLLTTLSRVSNYQNAYAETDNSTETVTISWTGAAAGSIAATINAVGTVINACSVTGSPSLNFGTLDAASNAGGATATAIAPTIMCTMGDAISVTNNGGLNYSGTPRMKSGSNYLNYNFISAGSMTGAGRTTNIGGSGTGNLNLGATISAGALDNVPAGTYSDTVILTINY</sequence>
<accession>A0A0W8FRI7</accession>
<dbReference type="PANTHER" id="PTHR37089">
    <property type="entry name" value="PROTEIN U-RELATED"/>
    <property type="match status" value="1"/>
</dbReference>